<dbReference type="GO" id="GO:0003700">
    <property type="term" value="F:DNA-binding transcription factor activity"/>
    <property type="evidence" value="ECO:0007669"/>
    <property type="project" value="InterPro"/>
</dbReference>
<dbReference type="AlphaFoldDB" id="A0A0S6VV52"/>
<dbReference type="PROSITE" id="PS50949">
    <property type="entry name" value="HTH_GNTR"/>
    <property type="match status" value="1"/>
</dbReference>
<evidence type="ECO:0000256" key="1">
    <source>
        <dbReference type="ARBA" id="ARBA00023015"/>
    </source>
</evidence>
<evidence type="ECO:0000256" key="3">
    <source>
        <dbReference type="ARBA" id="ARBA00023163"/>
    </source>
</evidence>
<gene>
    <name evidence="5" type="ORF">U14_00355</name>
</gene>
<protein>
    <submittedName>
        <fullName evidence="5">Putative sugar uptake ABC transporter periplasmic solute-binding protein</fullName>
    </submittedName>
</protein>
<accession>A0A0S6VV52</accession>
<dbReference type="InterPro" id="IPR050490">
    <property type="entry name" value="Bact_solute-bd_prot1"/>
</dbReference>
<dbReference type="Pfam" id="PF13416">
    <property type="entry name" value="SBP_bac_8"/>
    <property type="match status" value="1"/>
</dbReference>
<dbReference type="SUPFAM" id="SSF53850">
    <property type="entry name" value="Periplasmic binding protein-like II"/>
    <property type="match status" value="1"/>
</dbReference>
<dbReference type="EMBL" id="DF820455">
    <property type="protein sequence ID" value="GAK49137.1"/>
    <property type="molecule type" value="Genomic_DNA"/>
</dbReference>
<organism evidence="5">
    <name type="scientific">Candidatus Moduliflexus flocculans</name>
    <dbReference type="NCBI Taxonomy" id="1499966"/>
    <lineage>
        <taxon>Bacteria</taxon>
        <taxon>Candidatus Moduliflexota</taxon>
        <taxon>Candidatus Moduliflexia</taxon>
        <taxon>Candidatus Moduliflexales</taxon>
        <taxon>Candidatus Moduliflexaceae</taxon>
    </lineage>
</organism>
<dbReference type="GO" id="GO:0003677">
    <property type="term" value="F:DNA binding"/>
    <property type="evidence" value="ECO:0007669"/>
    <property type="project" value="UniProtKB-KW"/>
</dbReference>
<keyword evidence="3" id="KW-0804">Transcription</keyword>
<evidence type="ECO:0000313" key="5">
    <source>
        <dbReference type="EMBL" id="GAK49137.1"/>
    </source>
</evidence>
<dbReference type="Gene3D" id="3.40.190.10">
    <property type="entry name" value="Periplasmic binding protein-like II"/>
    <property type="match status" value="1"/>
</dbReference>
<evidence type="ECO:0000256" key="2">
    <source>
        <dbReference type="ARBA" id="ARBA00023125"/>
    </source>
</evidence>
<dbReference type="InterPro" id="IPR036388">
    <property type="entry name" value="WH-like_DNA-bd_sf"/>
</dbReference>
<dbReference type="InterPro" id="IPR006059">
    <property type="entry name" value="SBP"/>
</dbReference>
<keyword evidence="2" id="KW-0238">DNA-binding</keyword>
<dbReference type="CDD" id="cd07377">
    <property type="entry name" value="WHTH_GntR"/>
    <property type="match status" value="1"/>
</dbReference>
<dbReference type="Pfam" id="PF00392">
    <property type="entry name" value="GntR"/>
    <property type="match status" value="1"/>
</dbReference>
<keyword evidence="6" id="KW-1185">Reference proteome</keyword>
<dbReference type="HOGENOM" id="CLU_578301_0_0_0"/>
<dbReference type="InterPro" id="IPR000524">
    <property type="entry name" value="Tscrpt_reg_HTH_GntR"/>
</dbReference>
<dbReference type="Gene3D" id="1.10.10.10">
    <property type="entry name" value="Winged helix-like DNA-binding domain superfamily/Winged helix DNA-binding domain"/>
    <property type="match status" value="1"/>
</dbReference>
<dbReference type="SMART" id="SM00345">
    <property type="entry name" value="HTH_GNTR"/>
    <property type="match status" value="1"/>
</dbReference>
<dbReference type="SUPFAM" id="SSF46785">
    <property type="entry name" value="Winged helix' DNA-binding domain"/>
    <property type="match status" value="1"/>
</dbReference>
<sequence>MPTVSYKPLYLQVREILQQRITDGAYRQGDLIPSEAILAQEFGTSISTIRQAISMLSADGVLIKKQGRGTFVSDQKTTIRFFCWLVNNDQNESRRAQQATLDLIERFQRKYPTIAVECVPTTYHVAKRELLKLITSGNAPDVALIMAHWTSYFASMGAFLRLDTLLSSRNLEYRFADKDLYGGTYQDRLYSVAWGLCPVALIANTRLLREVGIELPSQPMTLDAFFGVCQQIDRAYQGKDIFSYALSASTDKETDFLTIYFLLQAFRGGFMNERGEIIFHAPETVAAFEWLRRFVRACRVLKADIPTIRKRFAQGDIAFISDGPWIKCHLEELTGEPFEQNFQVVMNPAGQDDVSRSWNYNHALAICSQSAYPMQAAKFIDAITTDDDLCDLFAAQTGILPANTQHLGNDVYAAEFFRGYKRQLEHSACINAQNAMFAKAMYFCLTAARNILESDCDIERELREKEVYLNMLYEE</sequence>
<dbReference type="Proteomes" id="UP000030700">
    <property type="component" value="Unassembled WGS sequence"/>
</dbReference>
<dbReference type="PANTHER" id="PTHR43649">
    <property type="entry name" value="ARABINOSE-BINDING PROTEIN-RELATED"/>
    <property type="match status" value="1"/>
</dbReference>
<dbReference type="InterPro" id="IPR036390">
    <property type="entry name" value="WH_DNA-bd_sf"/>
</dbReference>
<feature type="domain" description="HTH gntR-type" evidence="4">
    <location>
        <begin position="7"/>
        <end position="75"/>
    </location>
</feature>
<dbReference type="STRING" id="1499966.U14_00355"/>
<keyword evidence="1" id="KW-0805">Transcription regulation</keyword>
<reference evidence="5" key="1">
    <citation type="journal article" date="2015" name="PeerJ">
        <title>First genomic representation of candidate bacterial phylum KSB3 points to enhanced environmental sensing as a trigger of wastewater bulking.</title>
        <authorList>
            <person name="Sekiguchi Y."/>
            <person name="Ohashi A."/>
            <person name="Parks D.H."/>
            <person name="Yamauchi T."/>
            <person name="Tyson G.W."/>
            <person name="Hugenholtz P."/>
        </authorList>
    </citation>
    <scope>NUCLEOTIDE SEQUENCE [LARGE SCALE GENOMIC DNA]</scope>
</reference>
<proteinExistence type="predicted"/>
<evidence type="ECO:0000313" key="6">
    <source>
        <dbReference type="Proteomes" id="UP000030700"/>
    </source>
</evidence>
<evidence type="ECO:0000259" key="4">
    <source>
        <dbReference type="PROSITE" id="PS50949"/>
    </source>
</evidence>
<name>A0A0S6VV52_9BACT</name>
<dbReference type="PANTHER" id="PTHR43649:SF30">
    <property type="entry name" value="ABC TRANSPORTER SUBSTRATE-BINDING PROTEIN"/>
    <property type="match status" value="1"/>
</dbReference>